<dbReference type="NCBIfam" id="TIGR00449">
    <property type="entry name" value="tgt_general"/>
    <property type="match status" value="1"/>
</dbReference>
<dbReference type="GO" id="GO:0008479">
    <property type="term" value="F:tRNA-guanosine(34) queuine transglycosylase activity"/>
    <property type="evidence" value="ECO:0007669"/>
    <property type="project" value="TreeGrafter"/>
</dbReference>
<proteinExistence type="predicted"/>
<dbReference type="PANTHER" id="PTHR43530">
    <property type="entry name" value="QUEUINE TRNA-RIBOSYLTRANSFERASE CATALYTIC SUBUNIT 1"/>
    <property type="match status" value="1"/>
</dbReference>
<dbReference type="Proteomes" id="UP001497623">
    <property type="component" value="Unassembled WGS sequence"/>
</dbReference>
<dbReference type="Gene3D" id="3.20.20.105">
    <property type="entry name" value="Queuine tRNA-ribosyltransferase-like"/>
    <property type="match status" value="1"/>
</dbReference>
<feature type="non-terminal residue" evidence="3">
    <location>
        <position position="220"/>
    </location>
</feature>
<protein>
    <recommendedName>
        <fullName evidence="2">tRNA-guanine(15) transglycosylase-like domain-containing protein</fullName>
    </recommendedName>
</protein>
<dbReference type="InterPro" id="IPR002616">
    <property type="entry name" value="tRNA_ribo_trans-like"/>
</dbReference>
<dbReference type="GO" id="GO:0006400">
    <property type="term" value="P:tRNA modification"/>
    <property type="evidence" value="ECO:0007669"/>
    <property type="project" value="InterPro"/>
</dbReference>
<evidence type="ECO:0000259" key="2">
    <source>
        <dbReference type="Pfam" id="PF01702"/>
    </source>
</evidence>
<evidence type="ECO:0000313" key="3">
    <source>
        <dbReference type="EMBL" id="CAL4135684.1"/>
    </source>
</evidence>
<dbReference type="InterPro" id="IPR036511">
    <property type="entry name" value="TGT-like_sf"/>
</dbReference>
<keyword evidence="4" id="KW-1185">Reference proteome</keyword>
<name>A0AAV2RP45_MEGNR</name>
<dbReference type="GO" id="GO:0005829">
    <property type="term" value="C:cytosol"/>
    <property type="evidence" value="ECO:0007669"/>
    <property type="project" value="TreeGrafter"/>
</dbReference>
<dbReference type="EMBL" id="CAXKWB010029532">
    <property type="protein sequence ID" value="CAL4135684.1"/>
    <property type="molecule type" value="Genomic_DNA"/>
</dbReference>
<evidence type="ECO:0000313" key="4">
    <source>
        <dbReference type="Proteomes" id="UP001497623"/>
    </source>
</evidence>
<dbReference type="AlphaFoldDB" id="A0AAV2RP45"/>
<evidence type="ECO:0000256" key="1">
    <source>
        <dbReference type="ARBA" id="ARBA00022833"/>
    </source>
</evidence>
<reference evidence="3 4" key="1">
    <citation type="submission" date="2024-05" db="EMBL/GenBank/DDBJ databases">
        <authorList>
            <person name="Wallberg A."/>
        </authorList>
    </citation>
    <scope>NUCLEOTIDE SEQUENCE [LARGE SCALE GENOMIC DNA]</scope>
</reference>
<accession>A0AAV2RP45</accession>
<dbReference type="Pfam" id="PF01702">
    <property type="entry name" value="TGT"/>
    <property type="match status" value="1"/>
</dbReference>
<keyword evidence="1" id="KW-0862">Zinc</keyword>
<feature type="domain" description="tRNA-guanine(15) transglycosylase-like" evidence="2">
    <location>
        <begin position="69"/>
        <end position="218"/>
    </location>
</feature>
<feature type="non-terminal residue" evidence="3">
    <location>
        <position position="1"/>
    </location>
</feature>
<organism evidence="3 4">
    <name type="scientific">Meganyctiphanes norvegica</name>
    <name type="common">Northern krill</name>
    <name type="synonym">Thysanopoda norvegica</name>
    <dbReference type="NCBI Taxonomy" id="48144"/>
    <lineage>
        <taxon>Eukaryota</taxon>
        <taxon>Metazoa</taxon>
        <taxon>Ecdysozoa</taxon>
        <taxon>Arthropoda</taxon>
        <taxon>Crustacea</taxon>
        <taxon>Multicrustacea</taxon>
        <taxon>Malacostraca</taxon>
        <taxon>Eumalacostraca</taxon>
        <taxon>Eucarida</taxon>
        <taxon>Euphausiacea</taxon>
        <taxon>Euphausiidae</taxon>
        <taxon>Meganyctiphanes</taxon>
    </lineage>
</organism>
<dbReference type="PANTHER" id="PTHR43530:SF1">
    <property type="entry name" value="QUEUINE TRNA-RIBOSYLTRANSFERASE CATALYTIC SUBUNIT 1"/>
    <property type="match status" value="1"/>
</dbReference>
<gene>
    <name evidence="3" type="ORF">MNOR_LOCUS27695</name>
</gene>
<sequence>KQNSHAIQLHHSSFVCSHKYFFVLNFRTMASSSTTAVVTEVAAMAAKKAAISGGSPALTFNILAECGTTKARTSLMKLPHYTVELPTFMPVGTQGTMKGLLPEQVKEAGAQIILGNTYHLGMRPGTELLDQFSGLHNFMKWDRALLTDSGGFQMVSLLELAEITEDGVKFKSPYDGAEIMLTPEKSIEIQNSIGADIMMQLDDVVNVTETEYERFKTATY</sequence>
<dbReference type="SUPFAM" id="SSF51713">
    <property type="entry name" value="tRNA-guanine transglycosylase"/>
    <property type="match status" value="1"/>
</dbReference>
<comment type="caution">
    <text evidence="3">The sequence shown here is derived from an EMBL/GenBank/DDBJ whole genome shotgun (WGS) entry which is preliminary data.</text>
</comment>